<dbReference type="Proteomes" id="UP000670776">
    <property type="component" value="Unassembled WGS sequence"/>
</dbReference>
<name>A0ABS4BZ17_9FLAO</name>
<evidence type="ECO:0000259" key="1">
    <source>
        <dbReference type="Pfam" id="PF13333"/>
    </source>
</evidence>
<dbReference type="InterPro" id="IPR001584">
    <property type="entry name" value="Integrase_cat-core"/>
</dbReference>
<reference evidence="2 3" key="1">
    <citation type="submission" date="2021-04" db="EMBL/GenBank/DDBJ databases">
        <title>Mariniflexile gromovii gen. nov., sp. nov., a gliding bacterium isolated from the sea urchin Strongylocentrotus intermedius.</title>
        <authorList>
            <person name="Ko S."/>
            <person name="Le V."/>
            <person name="Ahn C.-Y."/>
            <person name="Oh H.-M."/>
        </authorList>
    </citation>
    <scope>NUCLEOTIDE SEQUENCE [LARGE SCALE GENOMIC DNA]</scope>
    <source>
        <strain evidence="2 3">KCTC 12570</strain>
    </source>
</reference>
<organism evidence="2 3">
    <name type="scientific">Mariniflexile gromovii</name>
    <dbReference type="NCBI Taxonomy" id="362523"/>
    <lineage>
        <taxon>Bacteria</taxon>
        <taxon>Pseudomonadati</taxon>
        <taxon>Bacteroidota</taxon>
        <taxon>Flavobacteriia</taxon>
        <taxon>Flavobacteriales</taxon>
        <taxon>Flavobacteriaceae</taxon>
        <taxon>Mariniflexile</taxon>
    </lineage>
</organism>
<sequence length="34" mass="4045">MNLSLKLLKVELIYAHDFKTIDQAKTCIFEYIEI</sequence>
<evidence type="ECO:0000313" key="3">
    <source>
        <dbReference type="Proteomes" id="UP000670776"/>
    </source>
</evidence>
<gene>
    <name evidence="2" type="ORF">J8H85_18475</name>
</gene>
<dbReference type="EMBL" id="JAGJCB010000034">
    <property type="protein sequence ID" value="MBP0905814.1"/>
    <property type="molecule type" value="Genomic_DNA"/>
</dbReference>
<feature type="domain" description="Integrase catalytic" evidence="1">
    <location>
        <begin position="6"/>
        <end position="33"/>
    </location>
</feature>
<dbReference type="Pfam" id="PF13333">
    <property type="entry name" value="rve_2"/>
    <property type="match status" value="1"/>
</dbReference>
<protein>
    <submittedName>
        <fullName evidence="2">IS3 family transposase</fullName>
    </submittedName>
</protein>
<comment type="caution">
    <text evidence="2">The sequence shown here is derived from an EMBL/GenBank/DDBJ whole genome shotgun (WGS) entry which is preliminary data.</text>
</comment>
<accession>A0ABS4BZ17</accession>
<dbReference type="RefSeq" id="WP_209657147.1">
    <property type="nucleotide sequence ID" value="NZ_JAGJCB010000034.1"/>
</dbReference>
<evidence type="ECO:0000313" key="2">
    <source>
        <dbReference type="EMBL" id="MBP0905814.1"/>
    </source>
</evidence>
<proteinExistence type="predicted"/>
<keyword evidence="3" id="KW-1185">Reference proteome</keyword>